<proteinExistence type="inferred from homology"/>
<dbReference type="Pfam" id="PF01139">
    <property type="entry name" value="RtcB"/>
    <property type="match status" value="1"/>
</dbReference>
<dbReference type="PROSITE" id="PS01288">
    <property type="entry name" value="UPF0027"/>
    <property type="match status" value="1"/>
</dbReference>
<keyword evidence="1 8" id="KW-0436">Ligase</keyword>
<evidence type="ECO:0000256" key="4">
    <source>
        <dbReference type="ARBA" id="ARBA00022800"/>
    </source>
</evidence>
<dbReference type="InterPro" id="IPR036025">
    <property type="entry name" value="RtcB-like_sf"/>
</dbReference>
<dbReference type="EC" id="6.5.1.-" evidence="8"/>
<evidence type="ECO:0000256" key="3">
    <source>
        <dbReference type="ARBA" id="ARBA00022741"/>
    </source>
</evidence>
<name>A0ABY8PTR9_9BACT</name>
<evidence type="ECO:0000256" key="7">
    <source>
        <dbReference type="ARBA" id="ARBA00047746"/>
    </source>
</evidence>
<sequence length="459" mass="51415">MKIIRETPYIWKIEKFGNMKVDAIVFTNSETIYSQEYHEAIQQLINVASLPGIVKAAYAMPDIHWGYGFPIGGVAAFDTDNGIISPGGVGFDINCGVRVMTTSLSYSEIKKYIDKLIKEIYNNIPVGVGSRTNFKFSVKEMKNIIENGAYWAINSNYGISEDLNNIEDRGKIKYTDFNTMSKEAIKRGSNELGTLGSGNHFIEIQKVGKIYNLEIAEKWGLFENQIVYTIHSGSRGLGHQIATDYIKILRDNLKEWNKKIPDKQLINAPFNSQYGQNYFLAMNGAANFAFANRQIMGHKIRKIFKEIFGTDVKLLYDITHNIAKLEEHIIDGKKKKLIIHRKGATRAFKNQPVLIPGDMGTSSYVLIGTEKSESLAFGSSAHGAGRVLGRRQAKRKLNSKDILTELKNKNIRIIAKSKGTIVEEAPEVYKNIDDVIEIIEKTGISKKIAKLIPIGVVKG</sequence>
<dbReference type="PANTHER" id="PTHR11118">
    <property type="entry name" value="RNA-SPLICING LIGASE RTCB HOMOLOG"/>
    <property type="match status" value="1"/>
</dbReference>
<keyword evidence="4" id="KW-0692">RNA repair</keyword>
<accession>A0ABY8PTR9</accession>
<dbReference type="InterPro" id="IPR001233">
    <property type="entry name" value="RtcB"/>
</dbReference>
<evidence type="ECO:0000256" key="1">
    <source>
        <dbReference type="ARBA" id="ARBA00022598"/>
    </source>
</evidence>
<dbReference type="PANTHER" id="PTHR11118:SF1">
    <property type="entry name" value="RNA-SPLICING LIGASE RTCB HOMOLOG"/>
    <property type="match status" value="1"/>
</dbReference>
<comment type="catalytic activity">
    <reaction evidence="7">
        <text>a 3'-end 3'-phospho-ribonucleotide-RNA + a 5'-end dephospho-ribonucleoside-RNA + GTP = a ribonucleotidyl-ribonucleotide-RNA + GMP + diphosphate</text>
        <dbReference type="Rhea" id="RHEA:68076"/>
        <dbReference type="Rhea" id="RHEA-COMP:10463"/>
        <dbReference type="Rhea" id="RHEA-COMP:13936"/>
        <dbReference type="Rhea" id="RHEA-COMP:17355"/>
        <dbReference type="ChEBI" id="CHEBI:33019"/>
        <dbReference type="ChEBI" id="CHEBI:37565"/>
        <dbReference type="ChEBI" id="CHEBI:58115"/>
        <dbReference type="ChEBI" id="CHEBI:83062"/>
        <dbReference type="ChEBI" id="CHEBI:138284"/>
        <dbReference type="ChEBI" id="CHEBI:173118"/>
        <dbReference type="EC" id="6.5.1.8"/>
    </reaction>
</comment>
<evidence type="ECO:0000256" key="8">
    <source>
        <dbReference type="RuleBase" id="RU371113"/>
    </source>
</evidence>
<dbReference type="Proteomes" id="UP001232493">
    <property type="component" value="Chromosome"/>
</dbReference>
<evidence type="ECO:0000313" key="9">
    <source>
        <dbReference type="EMBL" id="WGS65995.1"/>
    </source>
</evidence>
<keyword evidence="5" id="KW-0342">GTP-binding</keyword>
<keyword evidence="10" id="KW-1185">Reference proteome</keyword>
<dbReference type="EMBL" id="CP069362">
    <property type="protein sequence ID" value="WGS65995.1"/>
    <property type="molecule type" value="Genomic_DNA"/>
</dbReference>
<evidence type="ECO:0000256" key="2">
    <source>
        <dbReference type="ARBA" id="ARBA00022723"/>
    </source>
</evidence>
<comment type="cofactor">
    <cofactor evidence="8">
        <name>Mn(2+)</name>
        <dbReference type="ChEBI" id="CHEBI:29035"/>
    </cofactor>
    <text evidence="8">Binds 2 manganese ions per subunit.</text>
</comment>
<evidence type="ECO:0000313" key="10">
    <source>
        <dbReference type="Proteomes" id="UP001232493"/>
    </source>
</evidence>
<reference evidence="9 10" key="1">
    <citation type="submission" date="2021-02" db="EMBL/GenBank/DDBJ databases">
        <title>Characterization of Marinitoga sp. nov. str. BP5-C20A.</title>
        <authorList>
            <person name="Erauso G."/>
            <person name="Postec A."/>
        </authorList>
    </citation>
    <scope>NUCLEOTIDE SEQUENCE [LARGE SCALE GENOMIC DNA]</scope>
    <source>
        <strain evidence="9 10">BP5-C20A</strain>
    </source>
</reference>
<dbReference type="Gene3D" id="3.90.1860.10">
    <property type="entry name" value="tRNA-splicing ligase RtcB"/>
    <property type="match status" value="1"/>
</dbReference>
<dbReference type="RefSeq" id="WP_281000936.1">
    <property type="nucleotide sequence ID" value="NZ_CP069362.1"/>
</dbReference>
<evidence type="ECO:0000256" key="6">
    <source>
        <dbReference type="ARBA" id="ARBA00023211"/>
    </source>
</evidence>
<protein>
    <recommendedName>
        <fullName evidence="8">tRNA-splicing ligase RtcB</fullName>
        <ecNumber evidence="8">6.5.1.-</ecNumber>
    </recommendedName>
</protein>
<evidence type="ECO:0000256" key="5">
    <source>
        <dbReference type="ARBA" id="ARBA00023134"/>
    </source>
</evidence>
<dbReference type="SUPFAM" id="SSF103365">
    <property type="entry name" value="Hypothetical protein PH1602"/>
    <property type="match status" value="1"/>
</dbReference>
<keyword evidence="6 8" id="KW-0464">Manganese</keyword>
<keyword evidence="2 8" id="KW-0479">Metal-binding</keyword>
<comment type="similarity">
    <text evidence="8">Belongs to the RtcB family.</text>
</comment>
<comment type="subunit">
    <text evidence="8">Monomer.</text>
</comment>
<gene>
    <name evidence="8" type="primary">rtcB</name>
    <name evidence="9" type="ORF">JRV97_05450</name>
</gene>
<organism evidence="9 10">
    <name type="scientific">Marinitoga aeolica</name>
    <dbReference type="NCBI Taxonomy" id="2809031"/>
    <lineage>
        <taxon>Bacteria</taxon>
        <taxon>Thermotogati</taxon>
        <taxon>Thermotogota</taxon>
        <taxon>Thermotogae</taxon>
        <taxon>Petrotogales</taxon>
        <taxon>Petrotogaceae</taxon>
        <taxon>Marinitoga</taxon>
    </lineage>
</organism>
<keyword evidence="3" id="KW-0547">Nucleotide-binding</keyword>